<comment type="caution">
    <text evidence="1">The sequence shown here is derived from an EMBL/GenBank/DDBJ whole genome shotgun (WGS) entry which is preliminary data.</text>
</comment>
<evidence type="ECO:0000313" key="1">
    <source>
        <dbReference type="EMBL" id="MPC57039.1"/>
    </source>
</evidence>
<keyword evidence="2" id="KW-1185">Reference proteome</keyword>
<organism evidence="1 2">
    <name type="scientific">Portunus trituberculatus</name>
    <name type="common">Swimming crab</name>
    <name type="synonym">Neptunus trituberculatus</name>
    <dbReference type="NCBI Taxonomy" id="210409"/>
    <lineage>
        <taxon>Eukaryota</taxon>
        <taxon>Metazoa</taxon>
        <taxon>Ecdysozoa</taxon>
        <taxon>Arthropoda</taxon>
        <taxon>Crustacea</taxon>
        <taxon>Multicrustacea</taxon>
        <taxon>Malacostraca</taxon>
        <taxon>Eumalacostraca</taxon>
        <taxon>Eucarida</taxon>
        <taxon>Decapoda</taxon>
        <taxon>Pleocyemata</taxon>
        <taxon>Brachyura</taxon>
        <taxon>Eubrachyura</taxon>
        <taxon>Portunoidea</taxon>
        <taxon>Portunidae</taxon>
        <taxon>Portuninae</taxon>
        <taxon>Portunus</taxon>
    </lineage>
</organism>
<dbReference type="AlphaFoldDB" id="A0A5B7GHL7"/>
<gene>
    <name evidence="1" type="ORF">E2C01_051008</name>
</gene>
<dbReference type="Proteomes" id="UP000324222">
    <property type="component" value="Unassembled WGS sequence"/>
</dbReference>
<name>A0A5B7GHL7_PORTR</name>
<protein>
    <submittedName>
        <fullName evidence="1">Uncharacterized protein</fullName>
    </submittedName>
</protein>
<evidence type="ECO:0000313" key="2">
    <source>
        <dbReference type="Proteomes" id="UP000324222"/>
    </source>
</evidence>
<sequence>MVEAGLDLEEKSKVHFVHADCVKVQYQLHFVSATASFLCPPSFFGRISLATWIPWEHKPASH</sequence>
<reference evidence="1 2" key="1">
    <citation type="submission" date="2019-05" db="EMBL/GenBank/DDBJ databases">
        <title>Another draft genome of Portunus trituberculatus and its Hox gene families provides insights of decapod evolution.</title>
        <authorList>
            <person name="Jeong J.-H."/>
            <person name="Song I."/>
            <person name="Kim S."/>
            <person name="Choi T."/>
            <person name="Kim D."/>
            <person name="Ryu S."/>
            <person name="Kim W."/>
        </authorList>
    </citation>
    <scope>NUCLEOTIDE SEQUENCE [LARGE SCALE GENOMIC DNA]</scope>
    <source>
        <tissue evidence="1">Muscle</tissue>
    </source>
</reference>
<accession>A0A5B7GHL7</accession>
<dbReference type="EMBL" id="VSRR010014453">
    <property type="protein sequence ID" value="MPC57039.1"/>
    <property type="molecule type" value="Genomic_DNA"/>
</dbReference>
<proteinExistence type="predicted"/>